<keyword evidence="2" id="KW-0732">Signal</keyword>
<gene>
    <name evidence="3" type="ORF">PN838_15375</name>
</gene>
<evidence type="ECO:0000256" key="2">
    <source>
        <dbReference type="SAM" id="SignalP"/>
    </source>
</evidence>
<evidence type="ECO:0000313" key="3">
    <source>
        <dbReference type="EMBL" id="MDC2889893.1"/>
    </source>
</evidence>
<evidence type="ECO:0000256" key="1">
    <source>
        <dbReference type="SAM" id="MobiDB-lite"/>
    </source>
</evidence>
<dbReference type="EMBL" id="JAQOMS010000002">
    <property type="protein sequence ID" value="MDC2889893.1"/>
    <property type="molecule type" value="Genomic_DNA"/>
</dbReference>
<feature type="chain" id="PRO_5046862332" evidence="2">
    <location>
        <begin position="29"/>
        <end position="266"/>
    </location>
</feature>
<accession>A0ABT5FEC5</accession>
<keyword evidence="4" id="KW-1185">Reference proteome</keyword>
<dbReference type="Proteomes" id="UP001528411">
    <property type="component" value="Unassembled WGS sequence"/>
</dbReference>
<name>A0ABT5FEC5_9GAMM</name>
<organism evidence="3 4">
    <name type="scientific">Psychrosphaera algicola</name>
    <dbReference type="NCBI Taxonomy" id="3023714"/>
    <lineage>
        <taxon>Bacteria</taxon>
        <taxon>Pseudomonadati</taxon>
        <taxon>Pseudomonadota</taxon>
        <taxon>Gammaproteobacteria</taxon>
        <taxon>Alteromonadales</taxon>
        <taxon>Pseudoalteromonadaceae</taxon>
        <taxon>Psychrosphaera</taxon>
    </lineage>
</organism>
<reference evidence="3 4" key="1">
    <citation type="submission" date="2023-01" db="EMBL/GenBank/DDBJ databases">
        <title>Psychrosphaera sp. nov., isolated from marine algae.</title>
        <authorList>
            <person name="Bayburt H."/>
            <person name="Choi B.J."/>
            <person name="Kim J.M."/>
            <person name="Choi D.G."/>
            <person name="Jeon C.O."/>
        </authorList>
    </citation>
    <scope>NUCLEOTIDE SEQUENCE [LARGE SCALE GENOMIC DNA]</scope>
    <source>
        <strain evidence="3 4">G1-22</strain>
    </source>
</reference>
<feature type="signal peptide" evidence="2">
    <location>
        <begin position="1"/>
        <end position="28"/>
    </location>
</feature>
<comment type="caution">
    <text evidence="3">The sequence shown here is derived from an EMBL/GenBank/DDBJ whole genome shotgun (WGS) entry which is preliminary data.</text>
</comment>
<proteinExistence type="predicted"/>
<dbReference type="RefSeq" id="WP_272181226.1">
    <property type="nucleotide sequence ID" value="NZ_JAQOMS010000002.1"/>
</dbReference>
<feature type="region of interest" description="Disordered" evidence="1">
    <location>
        <begin position="157"/>
        <end position="178"/>
    </location>
</feature>
<protein>
    <submittedName>
        <fullName evidence="3">Uncharacterized protein</fullName>
    </submittedName>
</protein>
<sequence length="266" mass="30178">MKKQNKLLQKATLASLLLGLSFSSAVQAQDLSEKKLKSVKRDLNIMTTIIKTAINGNENSRNSRSHRSSDVEGIYLANQGMVFTIGSRHGVSYSFSSGHHSVAPIAPVPPIPPIIRSSAPLSEDDVDRIEESTMEAVELAMDMAEVQMEFYSEMDWSHRSSQERSEGRAEQNELEKQRRELEREARKLERNVRDIERKIRDAEYQQELNASADNKKKIAKLEAEMKQQSENLTNVAKEISSKAELLQKRQVRCAKNRSHNLMLALK</sequence>
<evidence type="ECO:0000313" key="4">
    <source>
        <dbReference type="Proteomes" id="UP001528411"/>
    </source>
</evidence>